<evidence type="ECO:0000256" key="1">
    <source>
        <dbReference type="ARBA" id="ARBA00004141"/>
    </source>
</evidence>
<protein>
    <recommendedName>
        <fullName evidence="5">Transport permease protein</fullName>
    </recommendedName>
</protein>
<evidence type="ECO:0000256" key="2">
    <source>
        <dbReference type="ARBA" id="ARBA00022692"/>
    </source>
</evidence>
<dbReference type="GO" id="GO:0140359">
    <property type="term" value="F:ABC-type transporter activity"/>
    <property type="evidence" value="ECO:0007669"/>
    <property type="project" value="InterPro"/>
</dbReference>
<evidence type="ECO:0000256" key="3">
    <source>
        <dbReference type="ARBA" id="ARBA00022989"/>
    </source>
</evidence>
<dbReference type="AlphaFoldDB" id="A0A840IHN9"/>
<reference evidence="7 8" key="1">
    <citation type="submission" date="2020-08" db="EMBL/GenBank/DDBJ databases">
        <title>Genomic Encyclopedia of Archaeal and Bacterial Type Strains, Phase II (KMG-II): from individual species to whole genera.</title>
        <authorList>
            <person name="Goeker M."/>
        </authorList>
    </citation>
    <scope>NUCLEOTIDE SEQUENCE [LARGE SCALE GENOMIC DNA]</scope>
    <source>
        <strain evidence="7 8">DSM 23288</strain>
    </source>
</reference>
<keyword evidence="2 5" id="KW-0812">Transmembrane</keyword>
<feature type="transmembrane region" description="Helical" evidence="5">
    <location>
        <begin position="225"/>
        <end position="243"/>
    </location>
</feature>
<gene>
    <name evidence="7" type="ORF">BDZ31_004083</name>
</gene>
<evidence type="ECO:0000313" key="8">
    <source>
        <dbReference type="Proteomes" id="UP000585272"/>
    </source>
</evidence>
<feature type="transmembrane region" description="Helical" evidence="5">
    <location>
        <begin position="139"/>
        <end position="157"/>
    </location>
</feature>
<comment type="similarity">
    <text evidence="5">Belongs to the ABC-2 integral membrane protein family.</text>
</comment>
<dbReference type="Proteomes" id="UP000585272">
    <property type="component" value="Unassembled WGS sequence"/>
</dbReference>
<dbReference type="PANTHER" id="PTHR43229">
    <property type="entry name" value="NODULATION PROTEIN J"/>
    <property type="match status" value="1"/>
</dbReference>
<name>A0A840IHN9_9ACTN</name>
<sequence length="253" mass="26873">MDAAQPSFASLTWRQYRLERRMFWRNPSAAFFNFMLPLVLLALFGAVFSGNQEDLDVIVPGIAGMSVVSTTFSALAYNVTAMRELGVLKRMRGTPIPSGAFLLGIAGHAITNTAMQMVLITVAGKLFFGVDWPSDVGEMVVFVVLGVVCFSSLGVALSHVIPNNESAPAYVNAIFLPLIIVSGVFYDAADVPSFLAGVAEALPLTHLIDGLSAAMVTGSGIGDQLSSIGVIVAWTILGVALAIRGFSWEARRS</sequence>
<dbReference type="InterPro" id="IPR000412">
    <property type="entry name" value="ABC_2_transport"/>
</dbReference>
<dbReference type="PANTHER" id="PTHR43229:SF2">
    <property type="entry name" value="NODULATION PROTEIN J"/>
    <property type="match status" value="1"/>
</dbReference>
<dbReference type="EMBL" id="JACHNU010000007">
    <property type="protein sequence ID" value="MBB4664472.1"/>
    <property type="molecule type" value="Genomic_DNA"/>
</dbReference>
<dbReference type="InterPro" id="IPR013525">
    <property type="entry name" value="ABC2_TM"/>
</dbReference>
<keyword evidence="5" id="KW-0813">Transport</keyword>
<feature type="transmembrane region" description="Helical" evidence="5">
    <location>
        <begin position="169"/>
        <end position="186"/>
    </location>
</feature>
<dbReference type="PROSITE" id="PS51012">
    <property type="entry name" value="ABC_TM2"/>
    <property type="match status" value="1"/>
</dbReference>
<evidence type="ECO:0000256" key="4">
    <source>
        <dbReference type="ARBA" id="ARBA00023136"/>
    </source>
</evidence>
<dbReference type="InterPro" id="IPR051784">
    <property type="entry name" value="Nod_factor_ABC_transporter"/>
</dbReference>
<feature type="transmembrane region" description="Helical" evidence="5">
    <location>
        <begin position="30"/>
        <end position="51"/>
    </location>
</feature>
<keyword evidence="8" id="KW-1185">Reference proteome</keyword>
<dbReference type="InterPro" id="IPR047817">
    <property type="entry name" value="ABC2_TM_bact-type"/>
</dbReference>
<keyword evidence="5" id="KW-1003">Cell membrane</keyword>
<accession>A0A840IHN9</accession>
<evidence type="ECO:0000313" key="7">
    <source>
        <dbReference type="EMBL" id="MBB4664472.1"/>
    </source>
</evidence>
<keyword evidence="3 5" id="KW-1133">Transmembrane helix</keyword>
<evidence type="ECO:0000259" key="6">
    <source>
        <dbReference type="PROSITE" id="PS51012"/>
    </source>
</evidence>
<organism evidence="7 8">
    <name type="scientific">Conexibacter arvalis</name>
    <dbReference type="NCBI Taxonomy" id="912552"/>
    <lineage>
        <taxon>Bacteria</taxon>
        <taxon>Bacillati</taxon>
        <taxon>Actinomycetota</taxon>
        <taxon>Thermoleophilia</taxon>
        <taxon>Solirubrobacterales</taxon>
        <taxon>Conexibacteraceae</taxon>
        <taxon>Conexibacter</taxon>
    </lineage>
</organism>
<feature type="transmembrane region" description="Helical" evidence="5">
    <location>
        <begin position="100"/>
        <end position="127"/>
    </location>
</feature>
<evidence type="ECO:0000256" key="5">
    <source>
        <dbReference type="RuleBase" id="RU361157"/>
    </source>
</evidence>
<dbReference type="RefSeq" id="WP_183344540.1">
    <property type="nucleotide sequence ID" value="NZ_JACHNU010000007.1"/>
</dbReference>
<feature type="transmembrane region" description="Helical" evidence="5">
    <location>
        <begin position="57"/>
        <end position="79"/>
    </location>
</feature>
<proteinExistence type="inferred from homology"/>
<comment type="caution">
    <text evidence="7">The sequence shown here is derived from an EMBL/GenBank/DDBJ whole genome shotgun (WGS) entry which is preliminary data.</text>
</comment>
<dbReference type="PIRSF" id="PIRSF006648">
    <property type="entry name" value="DrrB"/>
    <property type="match status" value="1"/>
</dbReference>
<keyword evidence="4 5" id="KW-0472">Membrane</keyword>
<dbReference type="GO" id="GO:0043190">
    <property type="term" value="C:ATP-binding cassette (ABC) transporter complex"/>
    <property type="evidence" value="ECO:0007669"/>
    <property type="project" value="InterPro"/>
</dbReference>
<dbReference type="Pfam" id="PF01061">
    <property type="entry name" value="ABC2_membrane"/>
    <property type="match status" value="1"/>
</dbReference>
<feature type="domain" description="ABC transmembrane type-2" evidence="6">
    <location>
        <begin position="20"/>
        <end position="249"/>
    </location>
</feature>
<comment type="subcellular location">
    <subcellularLocation>
        <location evidence="5">Cell membrane</location>
        <topology evidence="5">Multi-pass membrane protein</topology>
    </subcellularLocation>
    <subcellularLocation>
        <location evidence="1">Membrane</location>
        <topology evidence="1">Multi-pass membrane protein</topology>
    </subcellularLocation>
</comment>